<dbReference type="EMBL" id="JAGXTP010000004">
    <property type="protein sequence ID" value="MBS3850498.1"/>
    <property type="molecule type" value="Genomic_DNA"/>
</dbReference>
<reference evidence="1" key="1">
    <citation type="submission" date="2021-04" db="EMBL/GenBank/DDBJ databases">
        <title>Devosia litorisediminis sp. nov., isolated from a sand dune.</title>
        <authorList>
            <person name="Park S."/>
            <person name="Yoon J.-H."/>
        </authorList>
    </citation>
    <scope>NUCLEOTIDE SEQUENCE</scope>
    <source>
        <strain evidence="1">BSSL-BM10</strain>
    </source>
</reference>
<dbReference type="Proteomes" id="UP000678281">
    <property type="component" value="Unassembled WGS sequence"/>
</dbReference>
<gene>
    <name evidence="1" type="ORF">KD146_17500</name>
</gene>
<name>A0A942E922_9HYPH</name>
<dbReference type="RefSeq" id="WP_212660140.1">
    <property type="nucleotide sequence ID" value="NZ_JAGXTP010000004.1"/>
</dbReference>
<dbReference type="AlphaFoldDB" id="A0A942E922"/>
<organism evidence="1 2">
    <name type="scientific">Devosia litorisediminis</name>
    <dbReference type="NCBI Taxonomy" id="2829817"/>
    <lineage>
        <taxon>Bacteria</taxon>
        <taxon>Pseudomonadati</taxon>
        <taxon>Pseudomonadota</taxon>
        <taxon>Alphaproteobacteria</taxon>
        <taxon>Hyphomicrobiales</taxon>
        <taxon>Devosiaceae</taxon>
        <taxon>Devosia</taxon>
    </lineage>
</organism>
<sequence length="397" mass="43994">MKNNPFANGLFSNAVATQIENLADAAFASFEGQVLAAGLRRQSDLQFADLSGVDLSHSNLQGFDFTGADLRGAGGINVKWDHTTIFDGADLDGSVFAAPVRLARLFDENLKAQDLLRQLQRSGTDKAIIWVADNLLRGQEASSLAQLIGQVLFLTSEDTFLRSQLLFFLSSRLPPSALAELVTASLSNHHESGPVVRAALNVVRRRKLQADAGIRQTILSLVKSPNSSIQTSSLSAIMRSGVLPRELEYIKLAMEENEQLRKIYITEVSHIRGPEFDIVTRHPVHRDTYSFGQKITSLEIYLIARRWLKLEANTLEARKGVPLHKRSPASETFSESAVRERMKSVIELWDSLKRWGIHFSFDRQAPSSPIPNLPTENTQMVAGAIRLNLAPTRNLAD</sequence>
<evidence type="ECO:0000313" key="1">
    <source>
        <dbReference type="EMBL" id="MBS3850498.1"/>
    </source>
</evidence>
<dbReference type="SUPFAM" id="SSF141571">
    <property type="entry name" value="Pentapeptide repeat-like"/>
    <property type="match status" value="1"/>
</dbReference>
<dbReference type="Gene3D" id="2.160.20.80">
    <property type="entry name" value="E3 ubiquitin-protein ligase SopA"/>
    <property type="match status" value="1"/>
</dbReference>
<protein>
    <submittedName>
        <fullName evidence="1">Pentapeptide repeat-containing protein</fullName>
    </submittedName>
</protein>
<dbReference type="Pfam" id="PF00805">
    <property type="entry name" value="Pentapeptide"/>
    <property type="match status" value="1"/>
</dbReference>
<dbReference type="InterPro" id="IPR001646">
    <property type="entry name" value="5peptide_repeat"/>
</dbReference>
<comment type="caution">
    <text evidence="1">The sequence shown here is derived from an EMBL/GenBank/DDBJ whole genome shotgun (WGS) entry which is preliminary data.</text>
</comment>
<keyword evidence="2" id="KW-1185">Reference proteome</keyword>
<evidence type="ECO:0000313" key="2">
    <source>
        <dbReference type="Proteomes" id="UP000678281"/>
    </source>
</evidence>
<proteinExistence type="predicted"/>
<accession>A0A942E922</accession>